<reference evidence="2" key="1">
    <citation type="submission" date="2014-02" db="EMBL/GenBank/DDBJ databases">
        <title>Complete genome sequence and comparative genomic analysis of the nitrogen-fixing bacterium Leptospirillum ferriphilum YSK.</title>
        <authorList>
            <person name="Guo X."/>
            <person name="Yin H."/>
            <person name="Liang Y."/>
            <person name="Hu Q."/>
            <person name="Ma L."/>
            <person name="Xiao Y."/>
            <person name="Zhang X."/>
            <person name="Qiu G."/>
            <person name="Liu X."/>
        </authorList>
    </citation>
    <scope>NUCLEOTIDE SEQUENCE [LARGE SCALE GENOMIC DNA]</scope>
    <source>
        <strain evidence="2">YSK</strain>
    </source>
</reference>
<accession>A0A059Y1H1</accession>
<protein>
    <submittedName>
        <fullName evidence="1">Uncharacterized protein</fullName>
    </submittedName>
</protein>
<dbReference type="AlphaFoldDB" id="A0A059Y1H1"/>
<keyword evidence="2" id="KW-1185">Reference proteome</keyword>
<evidence type="ECO:0000313" key="1">
    <source>
        <dbReference type="EMBL" id="AIA31401.1"/>
    </source>
</evidence>
<name>A0A059Y1H1_9BACT</name>
<evidence type="ECO:0000313" key="2">
    <source>
        <dbReference type="Proteomes" id="UP000027059"/>
    </source>
</evidence>
<gene>
    <name evidence="1" type="ORF">Y981_01065</name>
</gene>
<organism evidence="1 2">
    <name type="scientific">Leptospirillum ferriphilum YSK</name>
    <dbReference type="NCBI Taxonomy" id="1441628"/>
    <lineage>
        <taxon>Bacteria</taxon>
        <taxon>Pseudomonadati</taxon>
        <taxon>Nitrospirota</taxon>
        <taxon>Nitrospiria</taxon>
        <taxon>Nitrospirales</taxon>
        <taxon>Nitrospiraceae</taxon>
        <taxon>Leptospirillum</taxon>
    </lineage>
</organism>
<proteinExistence type="predicted"/>
<sequence>MSLLRIPEKCPFFYIVEYSIKNFRASDGKDAFASSDGQRKRVLFFNRFLDGFWCENNVLLEEEVSFPRKTSQEREASLKF</sequence>
<dbReference type="KEGG" id="lfp:Y981_01065"/>
<dbReference type="Proteomes" id="UP000027059">
    <property type="component" value="Chromosome"/>
</dbReference>
<dbReference type="HOGENOM" id="CLU_2585398_0_0_0"/>
<reference evidence="1 2" key="2">
    <citation type="journal article" date="2015" name="Biomed. Res. Int.">
        <title>Effects of Arsenite Resistance on the Growth and Functional Gene Expression of Leptospirillum ferriphilum and Acidithiobacillus thiooxidans in Pure Culture and Coculture.</title>
        <authorList>
            <person name="Jiang H."/>
            <person name="Liang Y."/>
            <person name="Yin H."/>
            <person name="Xiao Y."/>
            <person name="Guo X."/>
            <person name="Xu Y."/>
            <person name="Hu Q."/>
            <person name="Liu H."/>
            <person name="Liu X."/>
        </authorList>
    </citation>
    <scope>NUCLEOTIDE SEQUENCE [LARGE SCALE GENOMIC DNA]</scope>
    <source>
        <strain evidence="1 2">YSK</strain>
    </source>
</reference>
<dbReference type="EMBL" id="CP007243">
    <property type="protein sequence ID" value="AIA31401.1"/>
    <property type="molecule type" value="Genomic_DNA"/>
</dbReference>